<keyword evidence="4" id="KW-0479">Metal-binding</keyword>
<dbReference type="GO" id="GO:0006302">
    <property type="term" value="P:double-strand break repair"/>
    <property type="evidence" value="ECO:0007669"/>
    <property type="project" value="TreeGrafter"/>
</dbReference>
<dbReference type="SUPFAM" id="SSF56219">
    <property type="entry name" value="DNase I-like"/>
    <property type="match status" value="1"/>
</dbReference>
<evidence type="ECO:0000256" key="4">
    <source>
        <dbReference type="ARBA" id="ARBA00022723"/>
    </source>
</evidence>
<sequence>MNSSPRRRPHLLLPLFTCSALLVSACGKDDSKPTGPVDVTVMTRNVYLGANIFLLSQAKTRQEVPSVAAQLYATVQATNFPERAGALAAEIEAKKPALVGLQEVSLYRTQHPSDFFSNGAVNALVDSYDFLGLLQAKLRERGLDYRVAARVKNGDAELPAALSGNPSDLTDIRLTDYDVILARGDVQTSEAVEQNYVHNAQVAVGGSTVTFTRGFTKVDAEVDGAKFTFVNSHLEGLMPANEEQAHELVGILEGFRQPLILVGDLNTGPGSSTPAYGIFSEAGYTDAWTVAGSGSGFTCCVGEKLLDTNTSGFDERIDLMFYAGDGLQPVSAEVVGDELGDRTPSGLWPSDHAGTVVTFRINR</sequence>
<evidence type="ECO:0000256" key="3">
    <source>
        <dbReference type="ARBA" id="ARBA00022722"/>
    </source>
</evidence>
<gene>
    <name evidence="11" type="ORF">DB31_0414</name>
</gene>
<keyword evidence="7" id="KW-0460">Magnesium</keyword>
<keyword evidence="5" id="KW-0227">DNA damage</keyword>
<name>A0A085WWU0_9BACT</name>
<dbReference type="Gene3D" id="3.60.10.10">
    <property type="entry name" value="Endonuclease/exonuclease/phosphatase"/>
    <property type="match status" value="1"/>
</dbReference>
<evidence type="ECO:0000313" key="11">
    <source>
        <dbReference type="EMBL" id="KFE72153.1"/>
    </source>
</evidence>
<accession>A0A085WWU0</accession>
<keyword evidence="3" id="KW-0540">Nuclease</keyword>
<dbReference type="RefSeq" id="WP_052419651.1">
    <property type="nucleotide sequence ID" value="NZ_JMCB01000001.1"/>
</dbReference>
<keyword evidence="6" id="KW-0378">Hydrolase</keyword>
<comment type="cofactor">
    <cofactor evidence="1">
        <name>Mn(2+)</name>
        <dbReference type="ChEBI" id="CHEBI:29035"/>
    </cofactor>
</comment>
<evidence type="ECO:0000256" key="8">
    <source>
        <dbReference type="ARBA" id="ARBA00023204"/>
    </source>
</evidence>
<feature type="domain" description="Endonuclease/exonuclease/phosphatase" evidence="10">
    <location>
        <begin position="81"/>
        <end position="352"/>
    </location>
</feature>
<evidence type="ECO:0000256" key="1">
    <source>
        <dbReference type="ARBA" id="ARBA00001936"/>
    </source>
</evidence>
<keyword evidence="9" id="KW-0732">Signal</keyword>
<feature type="chain" id="PRO_5001800202" evidence="9">
    <location>
        <begin position="26"/>
        <end position="363"/>
    </location>
</feature>
<dbReference type="Proteomes" id="UP000028725">
    <property type="component" value="Unassembled WGS sequence"/>
</dbReference>
<evidence type="ECO:0000256" key="9">
    <source>
        <dbReference type="SAM" id="SignalP"/>
    </source>
</evidence>
<dbReference type="PANTHER" id="PTHR15822">
    <property type="entry name" value="TRAF AND TNF RECEPTOR-ASSOCIATED PROTEIN"/>
    <property type="match status" value="1"/>
</dbReference>
<dbReference type="GO" id="GO:0005737">
    <property type="term" value="C:cytoplasm"/>
    <property type="evidence" value="ECO:0007669"/>
    <property type="project" value="TreeGrafter"/>
</dbReference>
<evidence type="ECO:0000256" key="2">
    <source>
        <dbReference type="ARBA" id="ARBA00001946"/>
    </source>
</evidence>
<evidence type="ECO:0000259" key="10">
    <source>
        <dbReference type="Pfam" id="PF03372"/>
    </source>
</evidence>
<dbReference type="AlphaFoldDB" id="A0A085WWU0"/>
<evidence type="ECO:0000256" key="7">
    <source>
        <dbReference type="ARBA" id="ARBA00022842"/>
    </source>
</evidence>
<feature type="signal peptide" evidence="9">
    <location>
        <begin position="1"/>
        <end position="25"/>
    </location>
</feature>
<dbReference type="GO" id="GO:0003697">
    <property type="term" value="F:single-stranded DNA binding"/>
    <property type="evidence" value="ECO:0007669"/>
    <property type="project" value="TreeGrafter"/>
</dbReference>
<dbReference type="InterPro" id="IPR005135">
    <property type="entry name" value="Endo/exonuclease/phosphatase"/>
</dbReference>
<dbReference type="PROSITE" id="PS51257">
    <property type="entry name" value="PROKAR_LIPOPROTEIN"/>
    <property type="match status" value="1"/>
</dbReference>
<organism evidence="11 12">
    <name type="scientific">Hyalangium minutum</name>
    <dbReference type="NCBI Taxonomy" id="394096"/>
    <lineage>
        <taxon>Bacteria</taxon>
        <taxon>Pseudomonadati</taxon>
        <taxon>Myxococcota</taxon>
        <taxon>Myxococcia</taxon>
        <taxon>Myxococcales</taxon>
        <taxon>Cystobacterineae</taxon>
        <taxon>Archangiaceae</taxon>
        <taxon>Hyalangium</taxon>
    </lineage>
</organism>
<dbReference type="EMBL" id="JMCB01000001">
    <property type="protein sequence ID" value="KFE72153.1"/>
    <property type="molecule type" value="Genomic_DNA"/>
</dbReference>
<dbReference type="GO" id="GO:0004519">
    <property type="term" value="F:endonuclease activity"/>
    <property type="evidence" value="ECO:0007669"/>
    <property type="project" value="UniProtKB-KW"/>
</dbReference>
<dbReference type="GO" id="GO:0070260">
    <property type="term" value="F:5'-tyrosyl-DNA phosphodiesterase activity"/>
    <property type="evidence" value="ECO:0007669"/>
    <property type="project" value="TreeGrafter"/>
</dbReference>
<evidence type="ECO:0000256" key="5">
    <source>
        <dbReference type="ARBA" id="ARBA00022763"/>
    </source>
</evidence>
<reference evidence="11 12" key="1">
    <citation type="submission" date="2014-04" db="EMBL/GenBank/DDBJ databases">
        <title>Genome assembly of Hyalangium minutum DSM 14724.</title>
        <authorList>
            <person name="Sharma G."/>
            <person name="Subramanian S."/>
        </authorList>
    </citation>
    <scope>NUCLEOTIDE SEQUENCE [LARGE SCALE GENOMIC DNA]</scope>
    <source>
        <strain evidence="11 12">DSM 14724</strain>
    </source>
</reference>
<keyword evidence="8" id="KW-0234">DNA repair</keyword>
<dbReference type="Pfam" id="PF03372">
    <property type="entry name" value="Exo_endo_phos"/>
    <property type="match status" value="1"/>
</dbReference>
<dbReference type="STRING" id="394096.DB31_0414"/>
<protein>
    <submittedName>
        <fullName evidence="11">Endonuclease/exonuclease/phosphatase</fullName>
    </submittedName>
</protein>
<evidence type="ECO:0000256" key="6">
    <source>
        <dbReference type="ARBA" id="ARBA00022801"/>
    </source>
</evidence>
<dbReference type="PANTHER" id="PTHR15822:SF4">
    <property type="entry name" value="TYROSYL-DNA PHOSPHODIESTERASE 2"/>
    <property type="match status" value="1"/>
</dbReference>
<evidence type="ECO:0000313" key="12">
    <source>
        <dbReference type="Proteomes" id="UP000028725"/>
    </source>
</evidence>
<dbReference type="OrthoDB" id="9787701at2"/>
<dbReference type="GO" id="GO:0046872">
    <property type="term" value="F:metal ion binding"/>
    <property type="evidence" value="ECO:0007669"/>
    <property type="project" value="UniProtKB-KW"/>
</dbReference>
<dbReference type="InterPro" id="IPR036691">
    <property type="entry name" value="Endo/exonu/phosph_ase_sf"/>
</dbReference>
<keyword evidence="11" id="KW-0269">Exonuclease</keyword>
<proteinExistence type="predicted"/>
<comment type="cofactor">
    <cofactor evidence="2">
        <name>Mg(2+)</name>
        <dbReference type="ChEBI" id="CHEBI:18420"/>
    </cofactor>
</comment>
<dbReference type="InterPro" id="IPR051547">
    <property type="entry name" value="TDP2-like"/>
</dbReference>
<dbReference type="GO" id="GO:0004527">
    <property type="term" value="F:exonuclease activity"/>
    <property type="evidence" value="ECO:0007669"/>
    <property type="project" value="UniProtKB-KW"/>
</dbReference>
<comment type="caution">
    <text evidence="11">The sequence shown here is derived from an EMBL/GenBank/DDBJ whole genome shotgun (WGS) entry which is preliminary data.</text>
</comment>
<keyword evidence="11" id="KW-0255">Endonuclease</keyword>
<keyword evidence="12" id="KW-1185">Reference proteome</keyword>
<dbReference type="PATRIC" id="fig|394096.3.peg.411"/>